<evidence type="ECO:0000313" key="3">
    <source>
        <dbReference type="Proteomes" id="UP001305779"/>
    </source>
</evidence>
<dbReference type="Proteomes" id="UP001305779">
    <property type="component" value="Unassembled WGS sequence"/>
</dbReference>
<protein>
    <submittedName>
        <fullName evidence="2">Uncharacterized protein</fullName>
    </submittedName>
</protein>
<accession>A0ABR0EZ87</accession>
<feature type="compositionally biased region" description="Basic and acidic residues" evidence="1">
    <location>
        <begin position="8"/>
        <end position="26"/>
    </location>
</feature>
<gene>
    <name evidence="2" type="ORF">PRZ48_004088</name>
</gene>
<sequence length="350" mass="39291">MASNGSKGNERRRSGREKHLSDKARSSLDVGEQIPGLDQPPPTPLSQLWDPSADSNLQDFSFEPKKAQPATATKMTRNKKSKPTAVAAPDSATSPAFAANSFLLNGWPRELPEDLDELHSKWEDRKDQATTADIIETYGDDGADDWDDFAGNPDLYPEDGDLERAVGSTFVNRAKRAFRGNKSWEQFEADEVAINSMRVAMVEHDPARHKILLRECLNNDLRLKIFNQLKRQLCADIWKEEYMPRADEVVAVSSSSRTKKDSKVSFTDEDSQDRKKQAGPVEPDAYSVKQWDGMLPVWNESGDAEETGRETILEAETDDDRAHVKHTREGQLFRRDCGGCKAICRDTGYV</sequence>
<proteinExistence type="predicted"/>
<dbReference type="EMBL" id="JAXOVC010000002">
    <property type="protein sequence ID" value="KAK4506123.1"/>
    <property type="molecule type" value="Genomic_DNA"/>
</dbReference>
<evidence type="ECO:0000256" key="1">
    <source>
        <dbReference type="SAM" id="MobiDB-lite"/>
    </source>
</evidence>
<evidence type="ECO:0000313" key="2">
    <source>
        <dbReference type="EMBL" id="KAK4506123.1"/>
    </source>
</evidence>
<keyword evidence="3" id="KW-1185">Reference proteome</keyword>
<comment type="caution">
    <text evidence="2">The sequence shown here is derived from an EMBL/GenBank/DDBJ whole genome shotgun (WGS) entry which is preliminary data.</text>
</comment>
<reference evidence="2 3" key="1">
    <citation type="journal article" date="2023" name="G3 (Bethesda)">
        <title>A chromosome-level genome assembly of Zasmidium syzygii isolated from banana leaves.</title>
        <authorList>
            <person name="van Westerhoven A.C."/>
            <person name="Mehrabi R."/>
            <person name="Talebi R."/>
            <person name="Steentjes M.B.F."/>
            <person name="Corcolon B."/>
            <person name="Chong P.A."/>
            <person name="Kema G.H.J."/>
            <person name="Seidl M.F."/>
        </authorList>
    </citation>
    <scope>NUCLEOTIDE SEQUENCE [LARGE SCALE GENOMIC DNA]</scope>
    <source>
        <strain evidence="2 3">P124</strain>
    </source>
</reference>
<feature type="region of interest" description="Disordered" evidence="1">
    <location>
        <begin position="260"/>
        <end position="283"/>
    </location>
</feature>
<organism evidence="2 3">
    <name type="scientific">Zasmidium cellare</name>
    <name type="common">Wine cellar mold</name>
    <name type="synonym">Racodium cellare</name>
    <dbReference type="NCBI Taxonomy" id="395010"/>
    <lineage>
        <taxon>Eukaryota</taxon>
        <taxon>Fungi</taxon>
        <taxon>Dikarya</taxon>
        <taxon>Ascomycota</taxon>
        <taxon>Pezizomycotina</taxon>
        <taxon>Dothideomycetes</taxon>
        <taxon>Dothideomycetidae</taxon>
        <taxon>Mycosphaerellales</taxon>
        <taxon>Mycosphaerellaceae</taxon>
        <taxon>Zasmidium</taxon>
    </lineage>
</organism>
<name>A0ABR0EZ87_ZASCE</name>
<feature type="region of interest" description="Disordered" evidence="1">
    <location>
        <begin position="1"/>
        <end position="92"/>
    </location>
</feature>